<dbReference type="PANTHER" id="PTHR30632:SF0">
    <property type="entry name" value="SULFATE-BINDING PROTEIN"/>
    <property type="match status" value="1"/>
</dbReference>
<keyword evidence="4 6" id="KW-0732">Signal</keyword>
<accession>A0A378NUB5</accession>
<dbReference type="InterPro" id="IPR005950">
    <property type="entry name" value="ModA"/>
</dbReference>
<dbReference type="GO" id="GO:1901359">
    <property type="term" value="F:tungstate binding"/>
    <property type="evidence" value="ECO:0007669"/>
    <property type="project" value="UniProtKB-ARBA"/>
</dbReference>
<protein>
    <submittedName>
        <fullName evidence="7">Molybdate-binding periplasmic protein</fullName>
    </submittedName>
</protein>
<dbReference type="InterPro" id="IPR041879">
    <property type="entry name" value="YvgL-like_PBP2"/>
</dbReference>
<name>A0A378NUB5_9FIRM</name>
<evidence type="ECO:0000313" key="8">
    <source>
        <dbReference type="Proteomes" id="UP000255234"/>
    </source>
</evidence>
<dbReference type="PROSITE" id="PS51257">
    <property type="entry name" value="PROKAR_LIPOPROTEIN"/>
    <property type="match status" value="1"/>
</dbReference>
<evidence type="ECO:0000256" key="5">
    <source>
        <dbReference type="PIRSR" id="PIRSR004846-1"/>
    </source>
</evidence>
<reference evidence="7 8" key="1">
    <citation type="submission" date="2018-06" db="EMBL/GenBank/DDBJ databases">
        <authorList>
            <consortium name="Pathogen Informatics"/>
            <person name="Doyle S."/>
        </authorList>
    </citation>
    <scope>NUCLEOTIDE SEQUENCE [LARGE SCALE GENOMIC DNA]</scope>
    <source>
        <strain evidence="7 8">NCTC10571</strain>
    </source>
</reference>
<proteinExistence type="inferred from homology"/>
<dbReference type="RefSeq" id="WP_115152078.1">
    <property type="nucleotide sequence ID" value="NZ_UGPP01000001.1"/>
</dbReference>
<feature type="chain" id="PRO_5039620833" evidence="6">
    <location>
        <begin position="23"/>
        <end position="268"/>
    </location>
</feature>
<dbReference type="Pfam" id="PF13531">
    <property type="entry name" value="SBP_bac_11"/>
    <property type="match status" value="1"/>
</dbReference>
<dbReference type="Gene3D" id="3.40.190.10">
    <property type="entry name" value="Periplasmic binding protein-like II"/>
    <property type="match status" value="2"/>
</dbReference>
<evidence type="ECO:0000256" key="6">
    <source>
        <dbReference type="SAM" id="SignalP"/>
    </source>
</evidence>
<evidence type="ECO:0000256" key="2">
    <source>
        <dbReference type="ARBA" id="ARBA00022505"/>
    </source>
</evidence>
<gene>
    <name evidence="7" type="primary">modA</name>
    <name evidence="7" type="ORF">NCTC10571_02127</name>
</gene>
<dbReference type="AlphaFoldDB" id="A0A378NUB5"/>
<comment type="similarity">
    <text evidence="1">Belongs to the bacterial solute-binding protein ModA family.</text>
</comment>
<feature type="signal peptide" evidence="6">
    <location>
        <begin position="1"/>
        <end position="22"/>
    </location>
</feature>
<feature type="binding site" evidence="5">
    <location>
        <position position="204"/>
    </location>
    <ligand>
        <name>molybdate</name>
        <dbReference type="ChEBI" id="CHEBI:36264"/>
    </ligand>
</feature>
<sequence>MKSNGKNIVILVMFCLLTVVFAGCGNTSQDNSSQKTEKQQEVYIVAAASMTDAIKEIGANYEKEHPNVKLTYNFGSSGALQTQIEQGAPADVFISAAQKQMNALDEKGLIDKSTRKDLLENKVVLIVPKDSELSLNDFADVATDKVNKIALGEPKAVPVGQYSEEIFSNLKILDAMKQKAVYASDVRQVLGWVETGEVDCGIVYATDAAISDKVKVLMEAPENTHKPVVYPIAMVNSSKNPDVAKDFIAYLSQDAQKNILAKYGFNVK</sequence>
<evidence type="ECO:0000256" key="4">
    <source>
        <dbReference type="ARBA" id="ARBA00022729"/>
    </source>
</evidence>
<feature type="binding site" evidence="5">
    <location>
        <position position="186"/>
    </location>
    <ligand>
        <name>molybdate</name>
        <dbReference type="ChEBI" id="CHEBI:36264"/>
    </ligand>
</feature>
<dbReference type="EMBL" id="UGPP01000001">
    <property type="protein sequence ID" value="STY71941.1"/>
    <property type="molecule type" value="Genomic_DNA"/>
</dbReference>
<dbReference type="Proteomes" id="UP000255234">
    <property type="component" value="Unassembled WGS sequence"/>
</dbReference>
<evidence type="ECO:0000256" key="3">
    <source>
        <dbReference type="ARBA" id="ARBA00022723"/>
    </source>
</evidence>
<keyword evidence="3 5" id="KW-0479">Metal-binding</keyword>
<dbReference type="GO" id="GO:0046872">
    <property type="term" value="F:metal ion binding"/>
    <property type="evidence" value="ECO:0007669"/>
    <property type="project" value="UniProtKB-KW"/>
</dbReference>
<dbReference type="PANTHER" id="PTHR30632">
    <property type="entry name" value="MOLYBDATE-BINDING PERIPLASMIC PROTEIN"/>
    <property type="match status" value="1"/>
</dbReference>
<keyword evidence="2 5" id="KW-0500">Molybdenum</keyword>
<dbReference type="CDD" id="cd13537">
    <property type="entry name" value="PBP2_YvgL_like"/>
    <property type="match status" value="1"/>
</dbReference>
<dbReference type="FunFam" id="3.40.190.10:FF:000035">
    <property type="entry name" value="Molybdate ABC transporter substrate-binding protein"/>
    <property type="match status" value="1"/>
</dbReference>
<evidence type="ECO:0000313" key="7">
    <source>
        <dbReference type="EMBL" id="STY71941.1"/>
    </source>
</evidence>
<feature type="binding site" evidence="5">
    <location>
        <position position="49"/>
    </location>
    <ligand>
        <name>molybdate</name>
        <dbReference type="ChEBI" id="CHEBI:36264"/>
    </ligand>
</feature>
<dbReference type="SUPFAM" id="SSF53850">
    <property type="entry name" value="Periplasmic binding protein-like II"/>
    <property type="match status" value="1"/>
</dbReference>
<dbReference type="NCBIfam" id="TIGR01256">
    <property type="entry name" value="modA"/>
    <property type="match status" value="1"/>
</dbReference>
<evidence type="ECO:0000256" key="1">
    <source>
        <dbReference type="ARBA" id="ARBA00009175"/>
    </source>
</evidence>
<organism evidence="7 8">
    <name type="scientific">Megamonas hypermegale</name>
    <dbReference type="NCBI Taxonomy" id="158847"/>
    <lineage>
        <taxon>Bacteria</taxon>
        <taxon>Bacillati</taxon>
        <taxon>Bacillota</taxon>
        <taxon>Negativicutes</taxon>
        <taxon>Selenomonadales</taxon>
        <taxon>Selenomonadaceae</taxon>
        <taxon>Megamonas</taxon>
    </lineage>
</organism>
<dbReference type="GO" id="GO:0030973">
    <property type="term" value="F:molybdate ion binding"/>
    <property type="evidence" value="ECO:0007669"/>
    <property type="project" value="TreeGrafter"/>
</dbReference>
<feature type="binding site" evidence="5">
    <location>
        <position position="77"/>
    </location>
    <ligand>
        <name>molybdate</name>
        <dbReference type="ChEBI" id="CHEBI:36264"/>
    </ligand>
</feature>
<dbReference type="InterPro" id="IPR050682">
    <property type="entry name" value="ModA/WtpA"/>
</dbReference>
<dbReference type="PIRSF" id="PIRSF004846">
    <property type="entry name" value="ModA"/>
    <property type="match status" value="1"/>
</dbReference>
<dbReference type="GO" id="GO:0015689">
    <property type="term" value="P:molybdate ion transport"/>
    <property type="evidence" value="ECO:0007669"/>
    <property type="project" value="InterPro"/>
</dbReference>